<organism evidence="2 3">
    <name type="scientific">Triangularia setosa</name>
    <dbReference type="NCBI Taxonomy" id="2587417"/>
    <lineage>
        <taxon>Eukaryota</taxon>
        <taxon>Fungi</taxon>
        <taxon>Dikarya</taxon>
        <taxon>Ascomycota</taxon>
        <taxon>Pezizomycotina</taxon>
        <taxon>Sordariomycetes</taxon>
        <taxon>Sordariomycetidae</taxon>
        <taxon>Sordariales</taxon>
        <taxon>Podosporaceae</taxon>
        <taxon>Triangularia</taxon>
    </lineage>
</organism>
<accession>A0AAN6WDJ6</accession>
<dbReference type="AlphaFoldDB" id="A0AAN6WDJ6"/>
<feature type="chain" id="PRO_5043025488" description="Secreted protein" evidence="1">
    <location>
        <begin position="17"/>
        <end position="166"/>
    </location>
</feature>
<evidence type="ECO:0000313" key="2">
    <source>
        <dbReference type="EMBL" id="KAK4180049.1"/>
    </source>
</evidence>
<reference evidence="2" key="2">
    <citation type="submission" date="2023-05" db="EMBL/GenBank/DDBJ databases">
        <authorList>
            <consortium name="Lawrence Berkeley National Laboratory"/>
            <person name="Steindorff A."/>
            <person name="Hensen N."/>
            <person name="Bonometti L."/>
            <person name="Westerberg I."/>
            <person name="Brannstrom I.O."/>
            <person name="Guillou S."/>
            <person name="Cros-Aarteil S."/>
            <person name="Calhoun S."/>
            <person name="Haridas S."/>
            <person name="Kuo A."/>
            <person name="Mondo S."/>
            <person name="Pangilinan J."/>
            <person name="Riley R."/>
            <person name="Labutti K."/>
            <person name="Andreopoulos B."/>
            <person name="Lipzen A."/>
            <person name="Chen C."/>
            <person name="Yanf M."/>
            <person name="Daum C."/>
            <person name="Ng V."/>
            <person name="Clum A."/>
            <person name="Ohm R."/>
            <person name="Martin F."/>
            <person name="Silar P."/>
            <person name="Natvig D."/>
            <person name="Lalanne C."/>
            <person name="Gautier V."/>
            <person name="Ament-Velasquez S.L."/>
            <person name="Kruys A."/>
            <person name="Hutchinson M.I."/>
            <person name="Powell A.J."/>
            <person name="Barry K."/>
            <person name="Miller A.N."/>
            <person name="Grigoriev I.V."/>
            <person name="Debuchy R."/>
            <person name="Gladieux P."/>
            <person name="Thoren M.H."/>
            <person name="Johannesson H."/>
        </authorList>
    </citation>
    <scope>NUCLEOTIDE SEQUENCE</scope>
    <source>
        <strain evidence="2">CBS 892.96</strain>
    </source>
</reference>
<feature type="signal peptide" evidence="1">
    <location>
        <begin position="1"/>
        <end position="16"/>
    </location>
</feature>
<dbReference type="Proteomes" id="UP001302321">
    <property type="component" value="Unassembled WGS sequence"/>
</dbReference>
<sequence length="166" mass="17869">MSFLSWAVRLVSAAQGANICRTTYLSTSDHQLSPSPSNLLPLPKVVVSKDSPRTTYPGQIWPGSKPAIPLASTPPSRALPACLIRAFHRCRLAAVRRTSSPIAFPFALRYLSPKKGLSQPYIFEIIVAFARLDCSPKHTPTLPSLAALFALLAAARSPLPPPAEVT</sequence>
<protein>
    <recommendedName>
        <fullName evidence="4">Secreted protein</fullName>
    </recommendedName>
</protein>
<comment type="caution">
    <text evidence="2">The sequence shown here is derived from an EMBL/GenBank/DDBJ whole genome shotgun (WGS) entry which is preliminary data.</text>
</comment>
<keyword evidence="3" id="KW-1185">Reference proteome</keyword>
<keyword evidence="1" id="KW-0732">Signal</keyword>
<evidence type="ECO:0000256" key="1">
    <source>
        <dbReference type="SAM" id="SignalP"/>
    </source>
</evidence>
<reference evidence="2" key="1">
    <citation type="journal article" date="2023" name="Mol. Phylogenet. Evol.">
        <title>Genome-scale phylogeny and comparative genomics of the fungal order Sordariales.</title>
        <authorList>
            <person name="Hensen N."/>
            <person name="Bonometti L."/>
            <person name="Westerberg I."/>
            <person name="Brannstrom I.O."/>
            <person name="Guillou S."/>
            <person name="Cros-Aarteil S."/>
            <person name="Calhoun S."/>
            <person name="Haridas S."/>
            <person name="Kuo A."/>
            <person name="Mondo S."/>
            <person name="Pangilinan J."/>
            <person name="Riley R."/>
            <person name="LaButti K."/>
            <person name="Andreopoulos B."/>
            <person name="Lipzen A."/>
            <person name="Chen C."/>
            <person name="Yan M."/>
            <person name="Daum C."/>
            <person name="Ng V."/>
            <person name="Clum A."/>
            <person name="Steindorff A."/>
            <person name="Ohm R.A."/>
            <person name="Martin F."/>
            <person name="Silar P."/>
            <person name="Natvig D.O."/>
            <person name="Lalanne C."/>
            <person name="Gautier V."/>
            <person name="Ament-Velasquez S.L."/>
            <person name="Kruys A."/>
            <person name="Hutchinson M.I."/>
            <person name="Powell A.J."/>
            <person name="Barry K."/>
            <person name="Miller A.N."/>
            <person name="Grigoriev I.V."/>
            <person name="Debuchy R."/>
            <person name="Gladieux P."/>
            <person name="Hiltunen Thoren M."/>
            <person name="Johannesson H."/>
        </authorList>
    </citation>
    <scope>NUCLEOTIDE SEQUENCE</scope>
    <source>
        <strain evidence="2">CBS 892.96</strain>
    </source>
</reference>
<proteinExistence type="predicted"/>
<name>A0AAN6WDJ6_9PEZI</name>
<dbReference type="EMBL" id="MU866105">
    <property type="protein sequence ID" value="KAK4180049.1"/>
    <property type="molecule type" value="Genomic_DNA"/>
</dbReference>
<gene>
    <name evidence="2" type="ORF">QBC36DRAFT_49929</name>
</gene>
<evidence type="ECO:0008006" key="4">
    <source>
        <dbReference type="Google" id="ProtNLM"/>
    </source>
</evidence>
<evidence type="ECO:0000313" key="3">
    <source>
        <dbReference type="Proteomes" id="UP001302321"/>
    </source>
</evidence>